<dbReference type="Pfam" id="PF26483">
    <property type="entry name" value="DUF8155_C"/>
    <property type="match status" value="1"/>
</dbReference>
<proteinExistence type="predicted"/>
<dbReference type="Proteomes" id="UP001595925">
    <property type="component" value="Unassembled WGS sequence"/>
</dbReference>
<gene>
    <name evidence="3" type="ORF">ACFPFO_04555</name>
</gene>
<feature type="domain" description="DUF8155" evidence="1">
    <location>
        <begin position="9"/>
        <end position="157"/>
    </location>
</feature>
<keyword evidence="4" id="KW-1185">Reference proteome</keyword>
<name>A0ABD5QBW5_9EURY</name>
<dbReference type="InterPro" id="IPR058817">
    <property type="entry name" value="DUF8155_C"/>
</dbReference>
<dbReference type="InterPro" id="IPR058468">
    <property type="entry name" value="DUF8155_N"/>
</dbReference>
<evidence type="ECO:0008006" key="5">
    <source>
        <dbReference type="Google" id="ProtNLM"/>
    </source>
</evidence>
<sequence>MSGDRTIELSAGTLERYARFSLFNSPYPAHDEGRAIDLYPGGRAGEGFDGEPAPSPVAGRVLSIETVRAPAGPVGIDRDYLIVISCTAPDSARGLAARILHVDPSVEPGDEVGIGDSLGTLVRTGFFDPWVGAHLHVGFRPLEADHRRASGSLPVTVGADLRPVPWDGTGRVAAVGETYAVLRGSGSGTLAGIGADGGGVLDGGLPHYAAGGLLGGPQGPVSFGGERVGVADGRTVAWDDLGVRANGDPATGLSLSCGLEPGVTVVSPGHSLEAGERVEVTLEREKRR</sequence>
<feature type="domain" description="DUF8155" evidence="2">
    <location>
        <begin position="162"/>
        <end position="282"/>
    </location>
</feature>
<comment type="caution">
    <text evidence="3">The sequence shown here is derived from an EMBL/GenBank/DDBJ whole genome shotgun (WGS) entry which is preliminary data.</text>
</comment>
<dbReference type="RefSeq" id="WP_224828294.1">
    <property type="nucleotide sequence ID" value="NZ_JAIVEF010000005.1"/>
</dbReference>
<dbReference type="EMBL" id="JBHSJG010000014">
    <property type="protein sequence ID" value="MFC4987047.1"/>
    <property type="molecule type" value="Genomic_DNA"/>
</dbReference>
<evidence type="ECO:0000259" key="2">
    <source>
        <dbReference type="Pfam" id="PF26483"/>
    </source>
</evidence>
<reference evidence="3 4" key="1">
    <citation type="journal article" date="2019" name="Int. J. Syst. Evol. Microbiol.">
        <title>The Global Catalogue of Microorganisms (GCM) 10K type strain sequencing project: providing services to taxonomists for standard genome sequencing and annotation.</title>
        <authorList>
            <consortium name="The Broad Institute Genomics Platform"/>
            <consortium name="The Broad Institute Genome Sequencing Center for Infectious Disease"/>
            <person name="Wu L."/>
            <person name="Ma J."/>
        </authorList>
    </citation>
    <scope>NUCLEOTIDE SEQUENCE [LARGE SCALE GENOMIC DNA]</scope>
    <source>
        <strain evidence="3 4">CGMCC 1.15824</strain>
    </source>
</reference>
<dbReference type="Gene3D" id="2.70.70.10">
    <property type="entry name" value="Glucose Permease (Domain IIA)"/>
    <property type="match status" value="1"/>
</dbReference>
<protein>
    <recommendedName>
        <fullName evidence="5">Peptidase M23 domain-containing protein</fullName>
    </recommendedName>
</protein>
<organism evidence="3 4">
    <name type="scientific">Saliphagus infecundisoli</name>
    <dbReference type="NCBI Taxonomy" id="1849069"/>
    <lineage>
        <taxon>Archaea</taxon>
        <taxon>Methanobacteriati</taxon>
        <taxon>Methanobacteriota</taxon>
        <taxon>Stenosarchaea group</taxon>
        <taxon>Halobacteria</taxon>
        <taxon>Halobacteriales</taxon>
        <taxon>Natrialbaceae</taxon>
        <taxon>Saliphagus</taxon>
    </lineage>
</organism>
<accession>A0ABD5QBW5</accession>
<evidence type="ECO:0000313" key="4">
    <source>
        <dbReference type="Proteomes" id="UP001595925"/>
    </source>
</evidence>
<dbReference type="Pfam" id="PF26482">
    <property type="entry name" value="DUF8155"/>
    <property type="match status" value="1"/>
</dbReference>
<evidence type="ECO:0000259" key="1">
    <source>
        <dbReference type="Pfam" id="PF26482"/>
    </source>
</evidence>
<dbReference type="AlphaFoldDB" id="A0ABD5QBW5"/>
<dbReference type="InterPro" id="IPR011055">
    <property type="entry name" value="Dup_hybrid_motif"/>
</dbReference>
<evidence type="ECO:0000313" key="3">
    <source>
        <dbReference type="EMBL" id="MFC4987047.1"/>
    </source>
</evidence>